<evidence type="ECO:0000313" key="3">
    <source>
        <dbReference type="Proteomes" id="UP000558113"/>
    </source>
</evidence>
<reference evidence="2 3" key="1">
    <citation type="submission" date="2020-01" db="EMBL/GenBank/DDBJ databases">
        <title>Paenibacillus soybeanensis sp. nov. isolated from the nodules of soybean (Glycine max(L.) Merr).</title>
        <authorList>
            <person name="Wang H."/>
        </authorList>
    </citation>
    <scope>NUCLEOTIDE SEQUENCE [LARGE SCALE GENOMIC DNA]</scope>
    <source>
        <strain evidence="2 3">DSM 23054</strain>
    </source>
</reference>
<sequence length="109" mass="12456">MSWNGGTLLTNVLLGWPGVTTQPHRFGGVEFRVHDHEIGHLHGDRLFDLLVPRTERGRWIDASKAQPHHIYPESNWVSVYLNTEQDVAGAIEIAKSNYERFKPRGRDAK</sequence>
<comment type="caution">
    <text evidence="2">The sequence shown here is derived from an EMBL/GenBank/DDBJ whole genome shotgun (WGS) entry which is preliminary data.</text>
</comment>
<dbReference type="RefSeq" id="WP_161697130.1">
    <property type="nucleotide sequence ID" value="NZ_JAAAMU010000004.1"/>
</dbReference>
<dbReference type="Proteomes" id="UP000558113">
    <property type="component" value="Unassembled WGS sequence"/>
</dbReference>
<gene>
    <name evidence="2" type="ORF">GT003_10290</name>
</gene>
<proteinExistence type="predicted"/>
<evidence type="ECO:0000313" key="2">
    <source>
        <dbReference type="EMBL" id="NBC69380.1"/>
    </source>
</evidence>
<protein>
    <recommendedName>
        <fullName evidence="1">Luciferase domain-containing protein</fullName>
    </recommendedName>
</protein>
<accession>A0A7X4YN09</accession>
<organism evidence="2 3">
    <name type="scientific">Paenibacillus sacheonensis</name>
    <dbReference type="NCBI Taxonomy" id="742054"/>
    <lineage>
        <taxon>Bacteria</taxon>
        <taxon>Bacillati</taxon>
        <taxon>Bacillota</taxon>
        <taxon>Bacilli</taxon>
        <taxon>Bacillales</taxon>
        <taxon>Paenibacillaceae</taxon>
        <taxon>Paenibacillus</taxon>
    </lineage>
</organism>
<feature type="domain" description="Luciferase" evidence="1">
    <location>
        <begin position="36"/>
        <end position="95"/>
    </location>
</feature>
<dbReference type="OrthoDB" id="708298at2"/>
<dbReference type="Pfam" id="PF17648">
    <property type="entry name" value="Luciferase"/>
    <property type="match status" value="1"/>
</dbReference>
<dbReference type="AlphaFoldDB" id="A0A7X4YN09"/>
<evidence type="ECO:0000259" key="1">
    <source>
        <dbReference type="Pfam" id="PF17648"/>
    </source>
</evidence>
<keyword evidence="3" id="KW-1185">Reference proteome</keyword>
<dbReference type="EMBL" id="JAAAMU010000004">
    <property type="protein sequence ID" value="NBC69380.1"/>
    <property type="molecule type" value="Genomic_DNA"/>
</dbReference>
<dbReference type="InterPro" id="IPR040841">
    <property type="entry name" value="Luciferase_dom"/>
</dbReference>
<name>A0A7X4YN09_9BACL</name>